<dbReference type="Proteomes" id="UP000000276">
    <property type="component" value="Chromosome"/>
</dbReference>
<dbReference type="HOGENOM" id="CLU_2478066_0_0_11"/>
<protein>
    <submittedName>
        <fullName evidence="1">Uncharacterized protein</fullName>
    </submittedName>
</protein>
<keyword evidence="2" id="KW-1185">Reference proteome</keyword>
<organism evidence="1 2">
    <name type="scientific">Corynebacterium pseudotuberculosis (strain C231)</name>
    <dbReference type="NCBI Taxonomy" id="681645"/>
    <lineage>
        <taxon>Bacteria</taxon>
        <taxon>Bacillati</taxon>
        <taxon>Actinomycetota</taxon>
        <taxon>Actinomycetes</taxon>
        <taxon>Mycobacteriales</taxon>
        <taxon>Corynebacteriaceae</taxon>
        <taxon>Corynebacterium</taxon>
    </lineage>
</organism>
<proteinExistence type="predicted"/>
<dbReference type="KEGG" id="cpq:CPC231_01230"/>
<accession>D9QE13</accession>
<dbReference type="EMBL" id="CP001829">
    <property type="protein sequence ID" value="ADL09736.2"/>
    <property type="molecule type" value="Genomic_DNA"/>
</dbReference>
<gene>
    <name evidence="1" type="ORF">CPC231_01230</name>
</gene>
<reference evidence="1 2" key="1">
    <citation type="journal article" date="2011" name="J. Bacteriol.">
        <title>Complete genome sequence of Corynebacterium pseudotuberculosis I19, a strain isolated from a cow in Israel with bovine mastitis.</title>
        <authorList>
            <consortium name="Consortium: Rede Paraense de Genomica e Proteomica (RPGP)"/>
            <person name="Silva A."/>
            <person name="Schneider M.P."/>
            <person name="Cerdeira L."/>
            <person name="Barbosa M.S."/>
            <person name="Ramos R.T."/>
            <person name="Carneiro A.R."/>
            <person name="Santos R."/>
            <person name="Lima M."/>
            <person name="D'Afonseca V."/>
            <person name="Almeida S.S."/>
            <person name="Santos A.R."/>
            <person name="Soares S.C."/>
            <person name="Pinto A.C."/>
            <person name="Ali A."/>
            <person name="Dorella F.A."/>
            <person name="Rocha F."/>
            <person name="de Abreu V.A."/>
            <person name="Trost E."/>
            <person name="Tauch A."/>
            <person name="Shpigel N."/>
            <person name="Miyoshi A."/>
            <person name="Azevedo V."/>
        </authorList>
    </citation>
    <scope>NUCLEOTIDE SEQUENCE [LARGE SCALE GENOMIC DNA]</scope>
    <source>
        <strain evidence="1 2">C231</strain>
    </source>
</reference>
<name>D9QE13_CORP2</name>
<sequence>MYLCPIRNPPTNKKPHLGGYNAPLSLPQNGALIFPFLRNLTHAILEKTLYEQAPEPALHTKITQALSSAMQRPACVITYEFLLKQPD</sequence>
<reference evidence="1 2" key="2">
    <citation type="journal article" date="2011" name="PLoS ONE">
        <title>Evidence for reductive genome evolution and lateral acquisition of virulence functions in two Corynebacterium pseudotuberculosis strains.</title>
        <authorList>
            <person name="Ruiz J.C."/>
            <person name="D'Afonseca V."/>
            <person name="Silva A."/>
            <person name="Ali A."/>
            <person name="Pinto A.C."/>
            <person name="Santos A.R."/>
            <person name="Rocha A.A."/>
            <person name="Lopes D.O."/>
            <person name="Dorella F.A."/>
            <person name="Pacheco L.G."/>
            <person name="Costa M.P."/>
            <person name="Turk M.Z."/>
            <person name="Seyffert N."/>
            <person name="Moraes P.M."/>
            <person name="Soares S.C."/>
            <person name="Almeida S.S."/>
            <person name="Castro T.L."/>
            <person name="Abreu V.A."/>
            <person name="Trost E."/>
            <person name="Baumbach J."/>
            <person name="Tauch A."/>
            <person name="Schneider M.P."/>
            <person name="McCulloch J."/>
            <person name="Cerdeira L.T."/>
            <person name="Ramos R.T."/>
            <person name="Zerlotini A."/>
            <person name="Dominitini A."/>
            <person name="Resende D.M."/>
            <person name="Coser E.M."/>
            <person name="Oliveira L.M."/>
            <person name="Pedrosa A.L."/>
            <person name="Vieira C.U."/>
            <person name="Guimaraes C.T."/>
            <person name="Bartholomeu D.C."/>
            <person name="Oliveira D.M."/>
            <person name="Santos F.R."/>
            <person name="Rabelo E.M."/>
            <person name="Lobo F.P."/>
            <person name="Franco G.R."/>
            <person name="Costa A.F."/>
            <person name="Castro I.M."/>
            <person name="Dias S.R."/>
            <person name="Ferro J.A."/>
            <person name="Ortega J.M."/>
            <person name="Paiva L.V."/>
            <person name="Goulart L.R."/>
            <person name="Almeida J.F."/>
            <person name="Ferro M.I."/>
            <person name="Carneiro N.P."/>
            <person name="Falcao P.R."/>
            <person name="Grynberg P."/>
            <person name="Teixeira S.M."/>
            <person name="Brommonschenkel S."/>
            <person name="Oliveira S.C."/>
            <person name="Meyer R."/>
            <person name="Moore R.J."/>
            <person name="Miyoshi A."/>
            <person name="Oliveira G.C."/>
            <person name="Azevedo V."/>
        </authorList>
    </citation>
    <scope>NUCLEOTIDE SEQUENCE [LARGE SCALE GENOMIC DNA]</scope>
    <source>
        <strain evidence="1 2">C231</strain>
    </source>
</reference>
<evidence type="ECO:0000313" key="1">
    <source>
        <dbReference type="EMBL" id="ADL09736.2"/>
    </source>
</evidence>
<dbReference type="AlphaFoldDB" id="D9QE13"/>
<evidence type="ECO:0000313" key="2">
    <source>
        <dbReference type="Proteomes" id="UP000000276"/>
    </source>
</evidence>